<accession>A0A915IS15</accession>
<protein>
    <submittedName>
        <fullName evidence="3">Uncharacterized protein</fullName>
    </submittedName>
</protein>
<proteinExistence type="predicted"/>
<keyword evidence="1" id="KW-0812">Transmembrane</keyword>
<dbReference type="WBParaSite" id="nRc.2.0.1.t16660-RA">
    <property type="protein sequence ID" value="nRc.2.0.1.t16660-RA"/>
    <property type="gene ID" value="nRc.2.0.1.g16660"/>
</dbReference>
<sequence>MSAPVLFNGLYSEPIPPRFLCAVVKPPIGYPLAALSVCFVAPLCAVLWALGVILWKIHTEKIKQKMPDRY</sequence>
<dbReference type="AlphaFoldDB" id="A0A915IS15"/>
<keyword evidence="1" id="KW-0472">Membrane</keyword>
<organism evidence="2 3">
    <name type="scientific">Romanomermis culicivorax</name>
    <name type="common">Nematode worm</name>
    <dbReference type="NCBI Taxonomy" id="13658"/>
    <lineage>
        <taxon>Eukaryota</taxon>
        <taxon>Metazoa</taxon>
        <taxon>Ecdysozoa</taxon>
        <taxon>Nematoda</taxon>
        <taxon>Enoplea</taxon>
        <taxon>Dorylaimia</taxon>
        <taxon>Mermithida</taxon>
        <taxon>Mermithoidea</taxon>
        <taxon>Mermithidae</taxon>
        <taxon>Romanomermis</taxon>
    </lineage>
</organism>
<reference evidence="3" key="1">
    <citation type="submission" date="2022-11" db="UniProtKB">
        <authorList>
            <consortium name="WormBaseParasite"/>
        </authorList>
    </citation>
    <scope>IDENTIFICATION</scope>
</reference>
<evidence type="ECO:0000313" key="3">
    <source>
        <dbReference type="WBParaSite" id="nRc.2.0.1.t16660-RA"/>
    </source>
</evidence>
<dbReference type="Proteomes" id="UP000887565">
    <property type="component" value="Unplaced"/>
</dbReference>
<name>A0A915IS15_ROMCU</name>
<feature type="transmembrane region" description="Helical" evidence="1">
    <location>
        <begin position="32"/>
        <end position="55"/>
    </location>
</feature>
<keyword evidence="1" id="KW-1133">Transmembrane helix</keyword>
<evidence type="ECO:0000256" key="1">
    <source>
        <dbReference type="SAM" id="Phobius"/>
    </source>
</evidence>
<evidence type="ECO:0000313" key="2">
    <source>
        <dbReference type="Proteomes" id="UP000887565"/>
    </source>
</evidence>
<keyword evidence="2" id="KW-1185">Reference proteome</keyword>